<dbReference type="Gene3D" id="2.115.10.20">
    <property type="entry name" value="Glycosyl hydrolase domain, family 43"/>
    <property type="match status" value="1"/>
</dbReference>
<dbReference type="InterPro" id="IPR001362">
    <property type="entry name" value="Glyco_hydro_32"/>
</dbReference>
<dbReference type="PANTHER" id="PTHR43101">
    <property type="entry name" value="BETA-FRUCTOSIDASE"/>
    <property type="match status" value="1"/>
</dbReference>
<evidence type="ECO:0000313" key="9">
    <source>
        <dbReference type="Proteomes" id="UP000319010"/>
    </source>
</evidence>
<keyword evidence="3 5" id="KW-0378">Hydrolase</keyword>
<evidence type="ECO:0000256" key="1">
    <source>
        <dbReference type="ARBA" id="ARBA00009902"/>
    </source>
</evidence>
<dbReference type="Proteomes" id="UP000319010">
    <property type="component" value="Unassembled WGS sequence"/>
</dbReference>
<evidence type="ECO:0000256" key="3">
    <source>
        <dbReference type="ARBA" id="ARBA00022801"/>
    </source>
</evidence>
<evidence type="ECO:0000259" key="6">
    <source>
        <dbReference type="Pfam" id="PF00251"/>
    </source>
</evidence>
<dbReference type="InterPro" id="IPR013189">
    <property type="entry name" value="Glyco_hydro_32_C"/>
</dbReference>
<dbReference type="Pfam" id="PF08244">
    <property type="entry name" value="Glyco_hydro_32C"/>
    <property type="match status" value="1"/>
</dbReference>
<evidence type="ECO:0000259" key="7">
    <source>
        <dbReference type="Pfam" id="PF08244"/>
    </source>
</evidence>
<dbReference type="Gene3D" id="2.60.120.560">
    <property type="entry name" value="Exo-inulinase, domain 1"/>
    <property type="match status" value="1"/>
</dbReference>
<accession>A0A508A4T8</accession>
<dbReference type="GO" id="GO:0005975">
    <property type="term" value="P:carbohydrate metabolic process"/>
    <property type="evidence" value="ECO:0007669"/>
    <property type="project" value="InterPro"/>
</dbReference>
<dbReference type="EC" id="3.2.1.26" evidence="2"/>
<evidence type="ECO:0000256" key="5">
    <source>
        <dbReference type="RuleBase" id="RU362110"/>
    </source>
</evidence>
<dbReference type="RefSeq" id="WP_141424602.1">
    <property type="nucleotide sequence ID" value="NZ_JASPFB010000005.1"/>
</dbReference>
<evidence type="ECO:0000256" key="4">
    <source>
        <dbReference type="ARBA" id="ARBA00023295"/>
    </source>
</evidence>
<dbReference type="Pfam" id="PF00251">
    <property type="entry name" value="Glyco_hydro_32N"/>
    <property type="match status" value="1"/>
</dbReference>
<dbReference type="GO" id="GO:0004564">
    <property type="term" value="F:beta-fructofuranosidase activity"/>
    <property type="evidence" value="ECO:0007669"/>
    <property type="project" value="UniProtKB-EC"/>
</dbReference>
<evidence type="ECO:0000256" key="2">
    <source>
        <dbReference type="ARBA" id="ARBA00012758"/>
    </source>
</evidence>
<proteinExistence type="inferred from homology"/>
<comment type="caution">
    <text evidence="8">The sequence shown here is derived from an EMBL/GenBank/DDBJ whole genome shotgun (WGS) entry which is preliminary data.</text>
</comment>
<organism evidence="8 9">
    <name type="scientific">Actinomyces johnsonii</name>
    <dbReference type="NCBI Taxonomy" id="544581"/>
    <lineage>
        <taxon>Bacteria</taxon>
        <taxon>Bacillati</taxon>
        <taxon>Actinomycetota</taxon>
        <taxon>Actinomycetes</taxon>
        <taxon>Actinomycetales</taxon>
        <taxon>Actinomycetaceae</taxon>
        <taxon>Actinomyces</taxon>
    </lineage>
</organism>
<comment type="similarity">
    <text evidence="1 5">Belongs to the glycosyl hydrolase 32 family.</text>
</comment>
<dbReference type="PROSITE" id="PS00609">
    <property type="entry name" value="GLYCOSYL_HYDROL_F32"/>
    <property type="match status" value="1"/>
</dbReference>
<evidence type="ECO:0000313" key="8">
    <source>
        <dbReference type="EMBL" id="TQD42868.1"/>
    </source>
</evidence>
<feature type="domain" description="Glycosyl hydrolase family 32 C-terminal" evidence="7">
    <location>
        <begin position="390"/>
        <end position="500"/>
    </location>
</feature>
<gene>
    <name evidence="8" type="ORF">FK256_09605</name>
</gene>
<dbReference type="InterPro" id="IPR013320">
    <property type="entry name" value="ConA-like_dom_sf"/>
</dbReference>
<protein>
    <recommendedName>
        <fullName evidence="2">beta-fructofuranosidase</fullName>
        <ecNumber evidence="2">3.2.1.26</ecNumber>
    </recommendedName>
</protein>
<reference evidence="8 9" key="1">
    <citation type="submission" date="2019-06" db="EMBL/GenBank/DDBJ databases">
        <title>Draft genome sequence of Actinomyces johnsonii CCUG 34287T.</title>
        <authorList>
            <person name="Salva-Serra F."/>
            <person name="Cardew S."/>
            <person name="Moore E."/>
        </authorList>
    </citation>
    <scope>NUCLEOTIDE SEQUENCE [LARGE SCALE GENOMIC DNA]</scope>
    <source>
        <strain evidence="8 9">CCUG 34287</strain>
    </source>
</reference>
<name>A0A508A4T8_9ACTO</name>
<dbReference type="AlphaFoldDB" id="A0A508A4T8"/>
<keyword evidence="4 5" id="KW-0326">Glycosidase</keyword>
<dbReference type="SUPFAM" id="SSF49899">
    <property type="entry name" value="Concanavalin A-like lectins/glucanases"/>
    <property type="match status" value="1"/>
</dbReference>
<dbReference type="PANTHER" id="PTHR43101:SF1">
    <property type="entry name" value="BETA-FRUCTOSIDASE"/>
    <property type="match status" value="1"/>
</dbReference>
<dbReference type="SUPFAM" id="SSF75005">
    <property type="entry name" value="Arabinanase/levansucrase/invertase"/>
    <property type="match status" value="1"/>
</dbReference>
<dbReference type="InterPro" id="IPR023296">
    <property type="entry name" value="Glyco_hydro_beta-prop_sf"/>
</dbReference>
<dbReference type="EMBL" id="VICB01000013">
    <property type="protein sequence ID" value="TQD42868.1"/>
    <property type="molecule type" value="Genomic_DNA"/>
</dbReference>
<dbReference type="InterPro" id="IPR051214">
    <property type="entry name" value="GH32_Enzymes"/>
</dbReference>
<feature type="domain" description="Glycosyl hydrolase family 32 N-terminal" evidence="6">
    <location>
        <begin position="28"/>
        <end position="359"/>
    </location>
</feature>
<dbReference type="InterPro" id="IPR013148">
    <property type="entry name" value="Glyco_hydro_32_N"/>
</dbReference>
<dbReference type="CDD" id="cd18623">
    <property type="entry name" value="GH32_ScrB-like"/>
    <property type="match status" value="1"/>
</dbReference>
<sequence length="514" mass="56465">MTEDLKGLALDAIATSAAADDPDYPRFHVVPPVGRLNDPNGLLVDGATYHAFFQFSPFHPHRKLVYWGHSSSTDLLHWNHHGPTIVPDSSYDLSGAYSGNAIVLEGRELEGAPVQAPYQLFYTGNLKDPVTDERTASQCLVTSSDLRNFTKWPGNPLIPANAEGYTAHYRDPQVFRDPDRPGEYRMLIGVQRVNETGAAVLYRSRDLVSWEFEGELTFPGAGGAFSSFGYMWECPGLVRVTDEDTGEEWDVLIWCPQGITPQREGFENIFPCVYTVGHLKGTELRDTDGTFHEVDRGFEFYAPQVFARRPSEPGPVLLTAWAGNASEDDQPSIQSGQWVHALSLPRALSLKNGRLIQRPATDLPHDAGQPALVGTPLDSGQYEPAELHGHRSWQLRLEAEPDRTSGAWGVRIGTDRSYVDIILDGGALRVDRSTSRYNQHGAVRTVTLPEGGASVLEIVHDRSLTEVFVGDGALAFTMRSFVDPDSSGARLLAGGVLTLKSGRVRTFTPVPEAL</sequence>
<dbReference type="SMART" id="SM00640">
    <property type="entry name" value="Glyco_32"/>
    <property type="match status" value="1"/>
</dbReference>
<dbReference type="InterPro" id="IPR018053">
    <property type="entry name" value="Glyco_hydro_32_AS"/>
</dbReference>